<keyword evidence="1" id="KW-0732">Signal</keyword>
<evidence type="ECO:0000313" key="3">
    <source>
        <dbReference type="Proteomes" id="UP000198896"/>
    </source>
</evidence>
<evidence type="ECO:0000313" key="2">
    <source>
        <dbReference type="EMBL" id="SFE38113.1"/>
    </source>
</evidence>
<reference evidence="2 3" key="1">
    <citation type="submission" date="2016-10" db="EMBL/GenBank/DDBJ databases">
        <authorList>
            <person name="de Groot N.N."/>
        </authorList>
    </citation>
    <scope>NUCLEOTIDE SEQUENCE [LARGE SCALE GENOMIC DNA]</scope>
    <source>
        <strain evidence="2 3">DSM 9236</strain>
    </source>
</reference>
<sequence length="276" mass="30698">MKYRSTKVLALAAVVLFAAGVAGTAQAAPGPEKQISLIADQANVWGTGSFYEDWEKNKGYCAITDLDGNGRLELLFLHRVCNPVPHANANGSNEEKGRALVATVPITMRVRGFETGKDGKTLEELRFNYPDKIAPPDLFSMREGFYNDGDKIRFYNTATLNRVGDLGFCLYRQVLSLKNGTVEVQTIGTDHGNYGLFNDVATAEAIFDYSEDRYGKRMTEPEMNDYVKAYAAGAVPADFRINWIFPGDWEKAMKNPGGVRDVFAESWKGFKFEVKK</sequence>
<organism evidence="2 3">
    <name type="scientific">Succiniclasticum ruminis DSM 9236</name>
    <dbReference type="NCBI Taxonomy" id="1123323"/>
    <lineage>
        <taxon>Bacteria</taxon>
        <taxon>Bacillati</taxon>
        <taxon>Bacillota</taxon>
        <taxon>Negativicutes</taxon>
        <taxon>Acidaminococcales</taxon>
        <taxon>Acidaminococcaceae</taxon>
        <taxon>Succiniclasticum</taxon>
    </lineage>
</organism>
<accession>A0A1I2A5E6</accession>
<dbReference type="Proteomes" id="UP000198896">
    <property type="component" value="Unassembled WGS sequence"/>
</dbReference>
<gene>
    <name evidence="2" type="ORF">SAMN05216245_10521</name>
</gene>
<dbReference type="AlphaFoldDB" id="A0A1I2A5E6"/>
<proteinExistence type="predicted"/>
<feature type="chain" id="PRO_5011681266" evidence="1">
    <location>
        <begin position="28"/>
        <end position="276"/>
    </location>
</feature>
<evidence type="ECO:0000256" key="1">
    <source>
        <dbReference type="SAM" id="SignalP"/>
    </source>
</evidence>
<feature type="signal peptide" evidence="1">
    <location>
        <begin position="1"/>
        <end position="27"/>
    </location>
</feature>
<keyword evidence="3" id="KW-1185">Reference proteome</keyword>
<dbReference type="EMBL" id="FONL01000005">
    <property type="protein sequence ID" value="SFE38113.1"/>
    <property type="molecule type" value="Genomic_DNA"/>
</dbReference>
<protein>
    <submittedName>
        <fullName evidence="2">Uncharacterized protein</fullName>
    </submittedName>
</protein>
<name>A0A1I2A5E6_9FIRM</name>
<dbReference type="OrthoDB" id="1662930at2"/>
<dbReference type="RefSeq" id="WP_093913209.1">
    <property type="nucleotide sequence ID" value="NZ_FONL01000005.1"/>
</dbReference>
<dbReference type="STRING" id="1123323.SAMN05216245_10521"/>